<organism evidence="1">
    <name type="scientific">Solanum lycopersicum</name>
    <name type="common">Tomato</name>
    <name type="synonym">Lycopersicon esculentum</name>
    <dbReference type="NCBI Taxonomy" id="4081"/>
    <lineage>
        <taxon>Eukaryota</taxon>
        <taxon>Viridiplantae</taxon>
        <taxon>Streptophyta</taxon>
        <taxon>Embryophyta</taxon>
        <taxon>Tracheophyta</taxon>
        <taxon>Spermatophyta</taxon>
        <taxon>Magnoliopsida</taxon>
        <taxon>eudicotyledons</taxon>
        <taxon>Gunneridae</taxon>
        <taxon>Pentapetalae</taxon>
        <taxon>asterids</taxon>
        <taxon>lamiids</taxon>
        <taxon>Solanales</taxon>
        <taxon>Solanaceae</taxon>
        <taxon>Solanoideae</taxon>
        <taxon>Solaneae</taxon>
        <taxon>Solanum</taxon>
        <taxon>Solanum subgen. Lycopersicon</taxon>
    </lineage>
</organism>
<dbReference type="Proteomes" id="UP000004994">
    <property type="component" value="Chromosome 3"/>
</dbReference>
<dbReference type="Gramene" id="Solyc03g058884.1.1">
    <property type="protein sequence ID" value="Solyc03g058884.1.1"/>
    <property type="gene ID" value="Solyc03g058884.1"/>
</dbReference>
<name>A0A3Q7FHW1_SOLLC</name>
<proteinExistence type="predicted"/>
<dbReference type="SUPFAM" id="SSF47113">
    <property type="entry name" value="Histone-fold"/>
    <property type="match status" value="1"/>
</dbReference>
<dbReference type="AlphaFoldDB" id="A0A3Q7FHW1"/>
<accession>A0A3Q7FHW1</accession>
<protein>
    <recommendedName>
        <fullName evidence="3">Transcription factor CBF/NF-Y/archaeal histone domain-containing protein</fullName>
    </recommendedName>
</protein>
<sequence length="73" mass="8203">MEDYLENDTKKNNFERSTVNAAQSIGYPTLEIMKKDADVLMAVSESTILMATTCELFIQDLTLCSSLKAQKNH</sequence>
<reference evidence="1" key="1">
    <citation type="journal article" date="2012" name="Nature">
        <title>The tomato genome sequence provides insights into fleshy fruit evolution.</title>
        <authorList>
            <consortium name="Tomato Genome Consortium"/>
        </authorList>
    </citation>
    <scope>NUCLEOTIDE SEQUENCE [LARGE SCALE GENOMIC DNA]</scope>
    <source>
        <strain evidence="1">cv. Heinz 1706</strain>
    </source>
</reference>
<dbReference type="InParanoid" id="A0A3Q7FHW1"/>
<keyword evidence="2" id="KW-1185">Reference proteome</keyword>
<dbReference type="GO" id="GO:0046982">
    <property type="term" value="F:protein heterodimerization activity"/>
    <property type="evidence" value="ECO:0007669"/>
    <property type="project" value="InterPro"/>
</dbReference>
<evidence type="ECO:0008006" key="3">
    <source>
        <dbReference type="Google" id="ProtNLM"/>
    </source>
</evidence>
<reference evidence="1" key="2">
    <citation type="submission" date="2019-01" db="UniProtKB">
        <authorList>
            <consortium name="EnsemblPlants"/>
        </authorList>
    </citation>
    <scope>IDENTIFICATION</scope>
    <source>
        <strain evidence="1">cv. Heinz 1706</strain>
    </source>
</reference>
<evidence type="ECO:0000313" key="1">
    <source>
        <dbReference type="EnsemblPlants" id="Solyc03g058884.1.1"/>
    </source>
</evidence>
<evidence type="ECO:0000313" key="2">
    <source>
        <dbReference type="Proteomes" id="UP000004994"/>
    </source>
</evidence>
<dbReference type="EnsemblPlants" id="Solyc03g058884.1.1">
    <property type="protein sequence ID" value="Solyc03g058884.1.1"/>
    <property type="gene ID" value="Solyc03g058884.1"/>
</dbReference>
<dbReference type="InterPro" id="IPR009072">
    <property type="entry name" value="Histone-fold"/>
</dbReference>
<dbReference type="Gene3D" id="1.10.20.10">
    <property type="entry name" value="Histone, subunit A"/>
    <property type="match status" value="1"/>
</dbReference>